<dbReference type="GO" id="GO:0001181">
    <property type="term" value="F:RNA polymerase I general transcription initiation factor activity"/>
    <property type="evidence" value="ECO:0007669"/>
    <property type="project" value="InterPro"/>
</dbReference>
<feature type="region of interest" description="Disordered" evidence="2">
    <location>
        <begin position="566"/>
        <end position="603"/>
    </location>
</feature>
<evidence type="ECO:0000313" key="4">
    <source>
        <dbReference type="Proteomes" id="UP000192578"/>
    </source>
</evidence>
<keyword evidence="4" id="KW-1185">Reference proteome</keyword>
<keyword evidence="3" id="KW-0648">Protein biosynthesis</keyword>
<dbReference type="GO" id="GO:0005634">
    <property type="term" value="C:nucleus"/>
    <property type="evidence" value="ECO:0007669"/>
    <property type="project" value="TreeGrafter"/>
</dbReference>
<protein>
    <submittedName>
        <fullName evidence="3">RNA polymerase I-specific transcription initiation factor RRN3</fullName>
    </submittedName>
</protein>
<dbReference type="GO" id="GO:0001042">
    <property type="term" value="F:RNA polymerase I core binding"/>
    <property type="evidence" value="ECO:0007669"/>
    <property type="project" value="TreeGrafter"/>
</dbReference>
<dbReference type="InterPro" id="IPR007991">
    <property type="entry name" value="RNA_pol_I_trans_ini_fac_RRN3"/>
</dbReference>
<accession>A0A1W0W874</accession>
<evidence type="ECO:0000256" key="1">
    <source>
        <dbReference type="ARBA" id="ARBA00010098"/>
    </source>
</evidence>
<proteinExistence type="inferred from homology"/>
<name>A0A1W0W874_HYPEX</name>
<dbReference type="Pfam" id="PF05327">
    <property type="entry name" value="RRN3"/>
    <property type="match status" value="1"/>
</dbReference>
<evidence type="ECO:0000256" key="2">
    <source>
        <dbReference type="SAM" id="MobiDB-lite"/>
    </source>
</evidence>
<reference evidence="4" key="1">
    <citation type="submission" date="2017-01" db="EMBL/GenBank/DDBJ databases">
        <title>Comparative genomics of anhydrobiosis in the tardigrade Hypsibius dujardini.</title>
        <authorList>
            <person name="Yoshida Y."/>
            <person name="Koutsovoulos G."/>
            <person name="Laetsch D."/>
            <person name="Stevens L."/>
            <person name="Kumar S."/>
            <person name="Horikawa D."/>
            <person name="Ishino K."/>
            <person name="Komine S."/>
            <person name="Tomita M."/>
            <person name="Blaxter M."/>
            <person name="Arakawa K."/>
        </authorList>
    </citation>
    <scope>NUCLEOTIDE SEQUENCE [LARGE SCALE GENOMIC DNA]</scope>
    <source>
        <strain evidence="4">Z151</strain>
    </source>
</reference>
<dbReference type="OrthoDB" id="26970at2759"/>
<dbReference type="Proteomes" id="UP000192578">
    <property type="component" value="Unassembled WGS sequence"/>
</dbReference>
<dbReference type="AlphaFoldDB" id="A0A1W0W874"/>
<feature type="compositionally biased region" description="Acidic residues" evidence="2">
    <location>
        <begin position="248"/>
        <end position="259"/>
    </location>
</feature>
<dbReference type="EMBL" id="MTYJ01000172">
    <property type="protein sequence ID" value="OQV11415.1"/>
    <property type="molecule type" value="Genomic_DNA"/>
</dbReference>
<dbReference type="GO" id="GO:0003743">
    <property type="term" value="F:translation initiation factor activity"/>
    <property type="evidence" value="ECO:0007669"/>
    <property type="project" value="UniProtKB-KW"/>
</dbReference>
<feature type="compositionally biased region" description="Acidic residues" evidence="2">
    <location>
        <begin position="566"/>
        <end position="579"/>
    </location>
</feature>
<evidence type="ECO:0000313" key="3">
    <source>
        <dbReference type="EMBL" id="OQV11415.1"/>
    </source>
</evidence>
<dbReference type="PANTHER" id="PTHR12790:SF0">
    <property type="entry name" value="RNA POLYMERASE I-SPECIFIC TRANSCRIPTION INITIATION FACTOR RRN3-RELATED"/>
    <property type="match status" value="1"/>
</dbReference>
<sequence length="603" mass="69903">MEKSVKSASGNESTTIFSVETWDEPTVRDILKNFQTDKATEYEHLVKCFQERAERKLVTEVDSKKDDPLVNVLSKLQALSASLTDAHASLVNLILRCDWCSGSVDVFNLFLQFVASLLTSQPAFVDICLRSLIRRLSTVPFETKPNTDAHTFRVLDYPIKSYFERLHVILSRVTHIVPLSVAKLLRYLGEGFPFRLRPEEEHLLYTYNVLALHRRRPMERSAVFGLLIDYIVKMDTEASPQELSEIDLEDESDDEDGDDNAAKPAPPVSWKIEHPIAERLDLVMTLVFEYIDELAGPSGDTNHTHLQTFYQESIPAFEGVIFKTHGLTHVQFIWFYMASLSGMIAEDFQRRLCLKILNPNVPAIFRQYSVCYVSSYMARAKFVPIRVVIKFVDQMVQWIHDYISENDALYSALDREKIHRAFYAVCQNVFYLLTFRHREILGQQKGLLWFKTLNMERIIMCRLNPFRYTQKIVVELFAAVTRQFNLLFCYTVIERNNRLLIFSGPKDDTDELREANPLNTFFPFEPFVLKRSKRFVTPNYRTYDEPVSEEQPGEIATAYRGLIADSEESEESRDSDVVEEQLLPGKTFPPRKSRKRQLSENNN</sequence>
<organism evidence="3 4">
    <name type="scientific">Hypsibius exemplaris</name>
    <name type="common">Freshwater tardigrade</name>
    <dbReference type="NCBI Taxonomy" id="2072580"/>
    <lineage>
        <taxon>Eukaryota</taxon>
        <taxon>Metazoa</taxon>
        <taxon>Ecdysozoa</taxon>
        <taxon>Tardigrada</taxon>
        <taxon>Eutardigrada</taxon>
        <taxon>Parachela</taxon>
        <taxon>Hypsibioidea</taxon>
        <taxon>Hypsibiidae</taxon>
        <taxon>Hypsibius</taxon>
    </lineage>
</organism>
<dbReference type="PANTHER" id="PTHR12790">
    <property type="entry name" value="TRANSCRIPTION INITIATION FACTOR IA RRN3"/>
    <property type="match status" value="1"/>
</dbReference>
<gene>
    <name evidence="3" type="ORF">BV898_14292</name>
</gene>
<comment type="similarity">
    <text evidence="1">Belongs to the RRN3 family.</text>
</comment>
<comment type="caution">
    <text evidence="3">The sequence shown here is derived from an EMBL/GenBank/DDBJ whole genome shotgun (WGS) entry which is preliminary data.</text>
</comment>
<feature type="region of interest" description="Disordered" evidence="2">
    <location>
        <begin position="248"/>
        <end position="267"/>
    </location>
</feature>
<dbReference type="GO" id="GO:0006361">
    <property type="term" value="P:transcription initiation at RNA polymerase I promoter"/>
    <property type="evidence" value="ECO:0007669"/>
    <property type="project" value="InterPro"/>
</dbReference>
<keyword evidence="3" id="KW-0396">Initiation factor</keyword>